<dbReference type="SUPFAM" id="SSF48371">
    <property type="entry name" value="ARM repeat"/>
    <property type="match status" value="1"/>
</dbReference>
<dbReference type="Gene3D" id="1.25.10.10">
    <property type="entry name" value="Leucine-rich Repeat Variant"/>
    <property type="match status" value="1"/>
</dbReference>
<dbReference type="RefSeq" id="WP_125017862.1">
    <property type="nucleotide sequence ID" value="NZ_RQVQ01000007.1"/>
</dbReference>
<comment type="caution">
    <text evidence="1">The sequence shown here is derived from an EMBL/GenBank/DDBJ whole genome shotgun (WGS) entry which is preliminary data.</text>
</comment>
<dbReference type="Proteomes" id="UP000275719">
    <property type="component" value="Unassembled WGS sequence"/>
</dbReference>
<sequence length="283" mass="32795">MNKTNWSIDKIISRLKTIKSRKSYWEYISILRKRPSEDVFIKCTELIDSDEFINKKIGIDVLAQLGLPPRKFLKQTLKIYFDLLKTENNPEVLMSVLYGISHNKENLSESRIKILCSFTKNDNKLNKEGLVAALIGIENELAIETIIKLSSDKISHIRNWATFGLGTLLTIDNEKLRTALWNRVNDKHQETKLEAIAGLANRKDERINDIIIRELKSGEMGPLLLDSVLEMKNKAFLPIMNQHLKSIQNDQNISEKWKTDYKNCVNRLTEILKENEITTRKNK</sequence>
<evidence type="ECO:0008006" key="3">
    <source>
        <dbReference type="Google" id="ProtNLM"/>
    </source>
</evidence>
<name>A0A3P3WCK3_9FLAO</name>
<dbReference type="EMBL" id="RQVQ01000007">
    <property type="protein sequence ID" value="RRJ92047.1"/>
    <property type="molecule type" value="Genomic_DNA"/>
</dbReference>
<protein>
    <recommendedName>
        <fullName evidence="3">HEAT repeat domain-containing protein</fullName>
    </recommendedName>
</protein>
<evidence type="ECO:0000313" key="2">
    <source>
        <dbReference type="Proteomes" id="UP000275719"/>
    </source>
</evidence>
<proteinExistence type="predicted"/>
<reference evidence="1 2" key="1">
    <citation type="submission" date="2018-11" db="EMBL/GenBank/DDBJ databases">
        <title>Flavobacterium sp. nov., YIM 102701-2 draft genome.</title>
        <authorList>
            <person name="Li G."/>
            <person name="Jiang Y."/>
        </authorList>
    </citation>
    <scope>NUCLEOTIDE SEQUENCE [LARGE SCALE GENOMIC DNA]</scope>
    <source>
        <strain evidence="1 2">YIM 102701-2</strain>
    </source>
</reference>
<dbReference type="InterPro" id="IPR016024">
    <property type="entry name" value="ARM-type_fold"/>
</dbReference>
<gene>
    <name evidence="1" type="ORF">EG240_04475</name>
</gene>
<organism evidence="1 2">
    <name type="scientific">Paenimyroides tangerinum</name>
    <dbReference type="NCBI Taxonomy" id="2488728"/>
    <lineage>
        <taxon>Bacteria</taxon>
        <taxon>Pseudomonadati</taxon>
        <taxon>Bacteroidota</taxon>
        <taxon>Flavobacteriia</taxon>
        <taxon>Flavobacteriales</taxon>
        <taxon>Flavobacteriaceae</taxon>
        <taxon>Paenimyroides</taxon>
    </lineage>
</organism>
<accession>A0A3P3WCK3</accession>
<dbReference type="OrthoDB" id="278248at2"/>
<dbReference type="AlphaFoldDB" id="A0A3P3WCK3"/>
<keyword evidence="2" id="KW-1185">Reference proteome</keyword>
<evidence type="ECO:0000313" key="1">
    <source>
        <dbReference type="EMBL" id="RRJ92047.1"/>
    </source>
</evidence>
<dbReference type="InterPro" id="IPR011989">
    <property type="entry name" value="ARM-like"/>
</dbReference>